<comment type="caution">
    <text evidence="8">The sequence shown here is derived from an EMBL/GenBank/DDBJ whole genome shotgun (WGS) entry which is preliminary data.</text>
</comment>
<protein>
    <recommendedName>
        <fullName evidence="7">Major facilitator superfamily (MFS) profile domain-containing protein</fullName>
    </recommendedName>
</protein>
<dbReference type="Proteomes" id="UP000663887">
    <property type="component" value="Unassembled WGS sequence"/>
</dbReference>
<feature type="transmembrane region" description="Helical" evidence="6">
    <location>
        <begin position="144"/>
        <end position="165"/>
    </location>
</feature>
<feature type="transmembrane region" description="Helical" evidence="6">
    <location>
        <begin position="177"/>
        <end position="199"/>
    </location>
</feature>
<evidence type="ECO:0000259" key="7">
    <source>
        <dbReference type="PROSITE" id="PS50850"/>
    </source>
</evidence>
<dbReference type="GO" id="GO:0016020">
    <property type="term" value="C:membrane"/>
    <property type="evidence" value="ECO:0007669"/>
    <property type="project" value="UniProtKB-SubCell"/>
</dbReference>
<feature type="transmembrane region" description="Helical" evidence="6">
    <location>
        <begin position="377"/>
        <end position="395"/>
    </location>
</feature>
<feature type="transmembrane region" description="Helical" evidence="6">
    <location>
        <begin position="317"/>
        <end position="336"/>
    </location>
</feature>
<proteinExistence type="predicted"/>
<feature type="transmembrane region" description="Helical" evidence="6">
    <location>
        <begin position="109"/>
        <end position="132"/>
    </location>
</feature>
<feature type="transmembrane region" description="Helical" evidence="6">
    <location>
        <begin position="292"/>
        <end position="310"/>
    </location>
</feature>
<feature type="transmembrane region" description="Helical" evidence="6">
    <location>
        <begin position="433"/>
        <end position="455"/>
    </location>
</feature>
<dbReference type="PROSITE" id="PS50850">
    <property type="entry name" value="MFS"/>
    <property type="match status" value="1"/>
</dbReference>
<keyword evidence="5 6" id="KW-0472">Membrane</keyword>
<dbReference type="InterPro" id="IPR020846">
    <property type="entry name" value="MFS_dom"/>
</dbReference>
<dbReference type="AlphaFoldDB" id="A0A816UMI5"/>
<dbReference type="EMBL" id="CAJNRG010009377">
    <property type="protein sequence ID" value="CAF2113075.1"/>
    <property type="molecule type" value="Genomic_DNA"/>
</dbReference>
<evidence type="ECO:0000256" key="6">
    <source>
        <dbReference type="SAM" id="Phobius"/>
    </source>
</evidence>
<feature type="domain" description="Major facilitator superfamily (MFS) profile" evidence="7">
    <location>
        <begin position="18"/>
        <end position="485"/>
    </location>
</feature>
<evidence type="ECO:0000256" key="5">
    <source>
        <dbReference type="ARBA" id="ARBA00023136"/>
    </source>
</evidence>
<dbReference type="InterPro" id="IPR036259">
    <property type="entry name" value="MFS_trans_sf"/>
</dbReference>
<keyword evidence="2" id="KW-0813">Transport</keyword>
<dbReference type="Gene3D" id="1.20.1250.20">
    <property type="entry name" value="MFS general substrate transporter like domains"/>
    <property type="match status" value="1"/>
</dbReference>
<evidence type="ECO:0000256" key="2">
    <source>
        <dbReference type="ARBA" id="ARBA00022448"/>
    </source>
</evidence>
<dbReference type="PANTHER" id="PTHR43791">
    <property type="entry name" value="PERMEASE-RELATED"/>
    <property type="match status" value="1"/>
</dbReference>
<dbReference type="GO" id="GO:0022857">
    <property type="term" value="F:transmembrane transporter activity"/>
    <property type="evidence" value="ECO:0007669"/>
    <property type="project" value="InterPro"/>
</dbReference>
<sequence>MSLEDCHRYIIRKLDVRIMLFAFTFEFCSYLNRVCMGHATNLGLNRDIILSTAEDDWSVALIYLGYFIFAVPSALLILYMGTTIYLTIILLVWGSLSIGMGFVKNVPLLLALRFLLGMTIAGFFPGMLAYLSRCYPKTFRTMRIVVFYIAAILSAAVAGILVFAIAKMDGIGGLESWQWLFIFIGIPVVLLGIATFLFLDKISNPLRFLQPAEREILINNLCDETEPDANEPEEKHYVQWCDIYSVLSSGKIWLFAAICVGNSAVTKYWIAYFPSLVKYIGYIDASESLMSSPPYASACVFALVGGLSAARFNGHGYHMVVFDIISVIGFALMAAFEGSSKVAVYFRDFLRILCIFRISYGFHGIGNPKSPPFPPCSGAYAAFALLVAWLTINVSGRIRRTLAISFVVGLGQIGGVIIPFINDKSSVPDFHRIHITLASLMFVSMILTLLLLVIFNRQAKFRMENQLQVDEEANNVQCAELFVIG</sequence>
<organism evidence="8 9">
    <name type="scientific">Rotaria magnacalcarata</name>
    <dbReference type="NCBI Taxonomy" id="392030"/>
    <lineage>
        <taxon>Eukaryota</taxon>
        <taxon>Metazoa</taxon>
        <taxon>Spiralia</taxon>
        <taxon>Gnathifera</taxon>
        <taxon>Rotifera</taxon>
        <taxon>Eurotatoria</taxon>
        <taxon>Bdelloidea</taxon>
        <taxon>Philodinida</taxon>
        <taxon>Philodinidae</taxon>
        <taxon>Rotaria</taxon>
    </lineage>
</organism>
<accession>A0A816UMI5</accession>
<evidence type="ECO:0000313" key="8">
    <source>
        <dbReference type="EMBL" id="CAF2113075.1"/>
    </source>
</evidence>
<evidence type="ECO:0000256" key="4">
    <source>
        <dbReference type="ARBA" id="ARBA00022989"/>
    </source>
</evidence>
<feature type="transmembrane region" description="Helical" evidence="6">
    <location>
        <begin position="402"/>
        <end position="421"/>
    </location>
</feature>
<dbReference type="PANTHER" id="PTHR43791:SF36">
    <property type="entry name" value="TRANSPORTER, PUTATIVE (AFU_ORTHOLOGUE AFUA_6G08340)-RELATED"/>
    <property type="match status" value="1"/>
</dbReference>
<dbReference type="Pfam" id="PF07690">
    <property type="entry name" value="MFS_1"/>
    <property type="match status" value="1"/>
</dbReference>
<evidence type="ECO:0000313" key="9">
    <source>
        <dbReference type="Proteomes" id="UP000663887"/>
    </source>
</evidence>
<evidence type="ECO:0000256" key="3">
    <source>
        <dbReference type="ARBA" id="ARBA00022692"/>
    </source>
</evidence>
<dbReference type="InterPro" id="IPR011701">
    <property type="entry name" value="MFS"/>
</dbReference>
<evidence type="ECO:0000256" key="1">
    <source>
        <dbReference type="ARBA" id="ARBA00004141"/>
    </source>
</evidence>
<reference evidence="8" key="1">
    <citation type="submission" date="2021-02" db="EMBL/GenBank/DDBJ databases">
        <authorList>
            <person name="Nowell W R."/>
        </authorList>
    </citation>
    <scope>NUCLEOTIDE SEQUENCE</scope>
</reference>
<feature type="transmembrane region" description="Helical" evidence="6">
    <location>
        <begin position="60"/>
        <end position="79"/>
    </location>
</feature>
<feature type="transmembrane region" description="Helical" evidence="6">
    <location>
        <begin position="84"/>
        <end position="103"/>
    </location>
</feature>
<feature type="transmembrane region" description="Helical" evidence="6">
    <location>
        <begin position="252"/>
        <end position="272"/>
    </location>
</feature>
<dbReference type="SUPFAM" id="SSF103473">
    <property type="entry name" value="MFS general substrate transporter"/>
    <property type="match status" value="1"/>
</dbReference>
<feature type="transmembrane region" description="Helical" evidence="6">
    <location>
        <begin position="18"/>
        <end position="40"/>
    </location>
</feature>
<name>A0A816UMI5_9BILA</name>
<keyword evidence="4 6" id="KW-1133">Transmembrane helix</keyword>
<keyword evidence="3 6" id="KW-0812">Transmembrane</keyword>
<comment type="subcellular location">
    <subcellularLocation>
        <location evidence="1">Membrane</location>
        <topology evidence="1">Multi-pass membrane protein</topology>
    </subcellularLocation>
</comment>
<gene>
    <name evidence="8" type="ORF">XDN619_LOCUS21164</name>
</gene>